<feature type="domain" description="HD-GYP" evidence="2">
    <location>
        <begin position="96"/>
        <end position="292"/>
    </location>
</feature>
<feature type="domain" description="HD" evidence="1">
    <location>
        <begin position="118"/>
        <end position="241"/>
    </location>
</feature>
<name>A0A3A1UUG1_9BACL</name>
<dbReference type="OrthoDB" id="9759601at2"/>
<dbReference type="Pfam" id="PF13487">
    <property type="entry name" value="HD_5"/>
    <property type="match status" value="1"/>
</dbReference>
<dbReference type="NCBIfam" id="TIGR00277">
    <property type="entry name" value="HDIG"/>
    <property type="match status" value="1"/>
</dbReference>
<evidence type="ECO:0000259" key="1">
    <source>
        <dbReference type="PROSITE" id="PS51831"/>
    </source>
</evidence>
<dbReference type="SMART" id="SM00471">
    <property type="entry name" value="HDc"/>
    <property type="match status" value="1"/>
</dbReference>
<protein>
    <submittedName>
        <fullName evidence="3">HD-GYP domain-containing protein</fullName>
    </submittedName>
</protein>
<dbReference type="PANTHER" id="PTHR43155">
    <property type="entry name" value="CYCLIC DI-GMP PHOSPHODIESTERASE PA4108-RELATED"/>
    <property type="match status" value="1"/>
</dbReference>
<dbReference type="AlphaFoldDB" id="A0A3A1UUG1"/>
<evidence type="ECO:0000313" key="4">
    <source>
        <dbReference type="Proteomes" id="UP000266482"/>
    </source>
</evidence>
<dbReference type="RefSeq" id="WP_119601236.1">
    <property type="nucleotide sequence ID" value="NZ_QXQA01000012.1"/>
</dbReference>
<comment type="caution">
    <text evidence="3">The sequence shown here is derived from an EMBL/GenBank/DDBJ whole genome shotgun (WGS) entry which is preliminary data.</text>
</comment>
<dbReference type="SUPFAM" id="SSF109604">
    <property type="entry name" value="HD-domain/PDEase-like"/>
    <property type="match status" value="1"/>
</dbReference>
<dbReference type="InterPro" id="IPR003607">
    <property type="entry name" value="HD/PDEase_dom"/>
</dbReference>
<reference evidence="3 4" key="1">
    <citation type="submission" date="2018-09" db="EMBL/GenBank/DDBJ databases">
        <title>Paenibacillus aracenensis nov. sp. isolated from a cave in southern Spain.</title>
        <authorList>
            <person name="Jurado V."/>
            <person name="Gutierrez-Patricio S."/>
            <person name="Gonzalez-Pimentel J.L."/>
            <person name="Miller A.Z."/>
            <person name="Laiz L."/>
            <person name="Saiz-Jimenez C."/>
        </authorList>
    </citation>
    <scope>NUCLEOTIDE SEQUENCE [LARGE SCALE GENOMIC DNA]</scope>
    <source>
        <strain evidence="3 4">DSM 22867</strain>
    </source>
</reference>
<evidence type="ECO:0000313" key="3">
    <source>
        <dbReference type="EMBL" id="RIX51071.1"/>
    </source>
</evidence>
<dbReference type="EMBL" id="QXQA01000012">
    <property type="protein sequence ID" value="RIX51071.1"/>
    <property type="molecule type" value="Genomic_DNA"/>
</dbReference>
<organism evidence="3 4">
    <name type="scientific">Paenibacillus nanensis</name>
    <dbReference type="NCBI Taxonomy" id="393251"/>
    <lineage>
        <taxon>Bacteria</taxon>
        <taxon>Bacillati</taxon>
        <taxon>Bacillota</taxon>
        <taxon>Bacilli</taxon>
        <taxon>Bacillales</taxon>
        <taxon>Paenibacillaceae</taxon>
        <taxon>Paenibacillus</taxon>
    </lineage>
</organism>
<proteinExistence type="predicted"/>
<dbReference type="InterPro" id="IPR006674">
    <property type="entry name" value="HD_domain"/>
</dbReference>
<accession>A0A3A1UUG1</accession>
<dbReference type="PANTHER" id="PTHR43155:SF2">
    <property type="entry name" value="CYCLIC DI-GMP PHOSPHODIESTERASE PA4108"/>
    <property type="match status" value="1"/>
</dbReference>
<dbReference type="InterPro" id="IPR006675">
    <property type="entry name" value="HDIG_dom"/>
</dbReference>
<gene>
    <name evidence="3" type="ORF">D3P08_18515</name>
</gene>
<dbReference type="InterPro" id="IPR037522">
    <property type="entry name" value="HD_GYP_dom"/>
</dbReference>
<dbReference type="Gene3D" id="1.10.3210.10">
    <property type="entry name" value="Hypothetical protein af1432"/>
    <property type="match status" value="1"/>
</dbReference>
<sequence length="334" mass="37964">MDALIGKKVKKDIINHYGITIVPAQTIINHDVVRLLINHRIEKQSISTYAETPDKVRTSQLMRQTVARSKELFESITSSKKVPVMELRKEVLPVIQEITNHPNVFEMIDIIKAKDEYTYQHNIGVGILSTLIGKWMNLSETELTILSLAATLHDVGKVNVPTEILNKPGKLTKEEYEIMKKHTVYGYELLKEAIGLHPKVARVALQHHEREDGGGYPYGIKKDQIDLMSSIVAVADVFHAMSSERPYHSQLPFHEVMQQMERGKFGELNPQIVSLFMENMIKRTLGKQVVLTDGRLGEVVLLNPHRMEAPLIKIEDDFVDLSHVEGLRIQEIVV</sequence>
<dbReference type="Proteomes" id="UP000266482">
    <property type="component" value="Unassembled WGS sequence"/>
</dbReference>
<evidence type="ECO:0000259" key="2">
    <source>
        <dbReference type="PROSITE" id="PS51832"/>
    </source>
</evidence>
<keyword evidence="4" id="KW-1185">Reference proteome</keyword>
<dbReference type="CDD" id="cd00077">
    <property type="entry name" value="HDc"/>
    <property type="match status" value="1"/>
</dbReference>
<dbReference type="PROSITE" id="PS51831">
    <property type="entry name" value="HD"/>
    <property type="match status" value="1"/>
</dbReference>
<dbReference type="PROSITE" id="PS51832">
    <property type="entry name" value="HD_GYP"/>
    <property type="match status" value="1"/>
</dbReference>